<dbReference type="KEGG" id="vcn:VOLCADRAFT_98652"/>
<dbReference type="AlphaFoldDB" id="D8UFX7"/>
<evidence type="ECO:0000313" key="2">
    <source>
        <dbReference type="Proteomes" id="UP000001058"/>
    </source>
</evidence>
<organism evidence="2">
    <name type="scientific">Volvox carteri f. nagariensis</name>
    <dbReference type="NCBI Taxonomy" id="3068"/>
    <lineage>
        <taxon>Eukaryota</taxon>
        <taxon>Viridiplantae</taxon>
        <taxon>Chlorophyta</taxon>
        <taxon>core chlorophytes</taxon>
        <taxon>Chlorophyceae</taxon>
        <taxon>CS clade</taxon>
        <taxon>Chlamydomonadales</taxon>
        <taxon>Volvocaceae</taxon>
        <taxon>Volvox</taxon>
    </lineage>
</organism>
<gene>
    <name evidence="1" type="ORF">VOLCADRAFT_98652</name>
</gene>
<protein>
    <submittedName>
        <fullName evidence="1">Uncharacterized protein</fullName>
    </submittedName>
</protein>
<evidence type="ECO:0000313" key="1">
    <source>
        <dbReference type="EMBL" id="EFJ41356.1"/>
    </source>
</evidence>
<dbReference type="InParanoid" id="D8UFX7"/>
<dbReference type="RefSeq" id="XP_002957586.1">
    <property type="nucleotide sequence ID" value="XM_002957540.1"/>
</dbReference>
<name>D8UFX7_VOLCA</name>
<proteinExistence type="predicted"/>
<dbReference type="GeneID" id="9627037"/>
<dbReference type="EMBL" id="GL378396">
    <property type="protein sequence ID" value="EFJ41356.1"/>
    <property type="molecule type" value="Genomic_DNA"/>
</dbReference>
<keyword evidence="2" id="KW-1185">Reference proteome</keyword>
<dbReference type="Proteomes" id="UP000001058">
    <property type="component" value="Unassembled WGS sequence"/>
</dbReference>
<accession>D8UFX7</accession>
<sequence>MHHAVPQELPHGGLAALHRDILQLHLQGGRAARGLWWSLCSTVTHYFRPRPPDKTREQFLVAAKAAACKLRAYVTRLEELEVPGYMFTVNLHICICRLYDQECQLGSTAGFSDLPVECMMQQMKTQGGRMVSQAPEKHYMQWLCLIWASESLTEADPATGAKCTTNQQLERMLAWRAALDEEQYFRAEYGRQQQRTSCWACYQAEVGNETRTYVAYLKYFVHLPTEDGAQDVHFTVADVYSGQVFSGGLVVVNMAAAQTVRAGSQWEMWQDLGLPLSKLKGKFCTATLEGDQKGLMYFMPYTHFTNR</sequence>
<dbReference type="OrthoDB" id="558426at2759"/>
<reference evidence="1 2" key="1">
    <citation type="journal article" date="2010" name="Science">
        <title>Genomic analysis of organismal complexity in the multicellular green alga Volvox carteri.</title>
        <authorList>
            <person name="Prochnik S.E."/>
            <person name="Umen J."/>
            <person name="Nedelcu A.M."/>
            <person name="Hallmann A."/>
            <person name="Miller S.M."/>
            <person name="Nishii I."/>
            <person name="Ferris P."/>
            <person name="Kuo A."/>
            <person name="Mitros T."/>
            <person name="Fritz-Laylin L.K."/>
            <person name="Hellsten U."/>
            <person name="Chapman J."/>
            <person name="Simakov O."/>
            <person name="Rensing S.A."/>
            <person name="Terry A."/>
            <person name="Pangilinan J."/>
            <person name="Kapitonov V."/>
            <person name="Jurka J."/>
            <person name="Salamov A."/>
            <person name="Shapiro H."/>
            <person name="Schmutz J."/>
            <person name="Grimwood J."/>
            <person name="Lindquist E."/>
            <person name="Lucas S."/>
            <person name="Grigoriev I.V."/>
            <person name="Schmitt R."/>
            <person name="Kirk D."/>
            <person name="Rokhsar D.S."/>
        </authorList>
    </citation>
    <scope>NUCLEOTIDE SEQUENCE [LARGE SCALE GENOMIC DNA]</scope>
    <source>
        <strain evidence="2">f. Nagariensis / Eve</strain>
    </source>
</reference>